<dbReference type="AlphaFoldDB" id="A0AAP0E0C0"/>
<feature type="compositionally biased region" description="Acidic residues" evidence="1">
    <location>
        <begin position="141"/>
        <end position="150"/>
    </location>
</feature>
<evidence type="ECO:0000256" key="1">
    <source>
        <dbReference type="SAM" id="MobiDB-lite"/>
    </source>
</evidence>
<evidence type="ECO:0000313" key="3">
    <source>
        <dbReference type="Proteomes" id="UP001419268"/>
    </source>
</evidence>
<dbReference type="EMBL" id="JBBNAG010000013">
    <property type="protein sequence ID" value="KAK9082638.1"/>
    <property type="molecule type" value="Genomic_DNA"/>
</dbReference>
<gene>
    <name evidence="2" type="ORF">Scep_029109</name>
</gene>
<reference evidence="2 3" key="1">
    <citation type="submission" date="2024-01" db="EMBL/GenBank/DDBJ databases">
        <title>Genome assemblies of Stephania.</title>
        <authorList>
            <person name="Yang L."/>
        </authorList>
    </citation>
    <scope>NUCLEOTIDE SEQUENCE [LARGE SCALE GENOMIC DNA]</scope>
    <source>
        <strain evidence="2">JXDWG</strain>
        <tissue evidence="2">Leaf</tissue>
    </source>
</reference>
<organism evidence="2 3">
    <name type="scientific">Stephania cephalantha</name>
    <dbReference type="NCBI Taxonomy" id="152367"/>
    <lineage>
        <taxon>Eukaryota</taxon>
        <taxon>Viridiplantae</taxon>
        <taxon>Streptophyta</taxon>
        <taxon>Embryophyta</taxon>
        <taxon>Tracheophyta</taxon>
        <taxon>Spermatophyta</taxon>
        <taxon>Magnoliopsida</taxon>
        <taxon>Ranunculales</taxon>
        <taxon>Menispermaceae</taxon>
        <taxon>Menispermoideae</taxon>
        <taxon>Cissampelideae</taxon>
        <taxon>Stephania</taxon>
    </lineage>
</organism>
<evidence type="ECO:0000313" key="2">
    <source>
        <dbReference type="EMBL" id="KAK9082638.1"/>
    </source>
</evidence>
<accession>A0AAP0E0C0</accession>
<sequence>MTQASLDVPVDENELFYEMSPRDPKGCIYGLGSYARPAHNRGGTSSSQAGEILRLTEEVTYLREGQRKTDETMSHLLAFLRQQNLVVDFGALGASTSQASSHQTLPADAPPSMTLPSMAPPRGTTDHDDYGGDEHLQDFFAQDDDDLDRS</sequence>
<name>A0AAP0E0C0_9MAGN</name>
<comment type="caution">
    <text evidence="2">The sequence shown here is derived from an EMBL/GenBank/DDBJ whole genome shotgun (WGS) entry which is preliminary data.</text>
</comment>
<proteinExistence type="predicted"/>
<protein>
    <submittedName>
        <fullName evidence="2">Uncharacterized protein</fullName>
    </submittedName>
</protein>
<feature type="region of interest" description="Disordered" evidence="1">
    <location>
        <begin position="96"/>
        <end position="150"/>
    </location>
</feature>
<dbReference type="Proteomes" id="UP001419268">
    <property type="component" value="Unassembled WGS sequence"/>
</dbReference>
<keyword evidence="3" id="KW-1185">Reference proteome</keyword>
<feature type="compositionally biased region" description="Basic and acidic residues" evidence="1">
    <location>
        <begin position="124"/>
        <end position="137"/>
    </location>
</feature>